<evidence type="ECO:0000256" key="2">
    <source>
        <dbReference type="SAM" id="Phobius"/>
    </source>
</evidence>
<keyword evidence="2" id="KW-0472">Membrane</keyword>
<evidence type="ECO:0008006" key="5">
    <source>
        <dbReference type="Google" id="ProtNLM"/>
    </source>
</evidence>
<dbReference type="EMBL" id="JAPNKA010000001">
    <property type="protein sequence ID" value="MCY1082820.1"/>
    <property type="molecule type" value="Genomic_DNA"/>
</dbReference>
<reference evidence="3 4" key="1">
    <citation type="submission" date="2022-11" db="EMBL/GenBank/DDBJ databases">
        <title>Minimal conservation of predation-associated metabolite biosynthetic gene clusters underscores biosynthetic potential of Myxococcota including descriptions for ten novel species: Archangium lansinium sp. nov., Myxococcus landrumus sp. nov., Nannocystis bai.</title>
        <authorList>
            <person name="Ahearne A."/>
            <person name="Stevens C."/>
            <person name="Phillips K."/>
        </authorList>
    </citation>
    <scope>NUCLEOTIDE SEQUENCE [LARGE SCALE GENOMIC DNA]</scope>
    <source>
        <strain evidence="3 4">MIWBW</strain>
    </source>
</reference>
<organism evidence="3 4">
    <name type="scientific">Archangium lansingense</name>
    <dbReference type="NCBI Taxonomy" id="2995310"/>
    <lineage>
        <taxon>Bacteria</taxon>
        <taxon>Pseudomonadati</taxon>
        <taxon>Myxococcota</taxon>
        <taxon>Myxococcia</taxon>
        <taxon>Myxococcales</taxon>
        <taxon>Cystobacterineae</taxon>
        <taxon>Archangiaceae</taxon>
        <taxon>Archangium</taxon>
    </lineage>
</organism>
<keyword evidence="2" id="KW-1133">Transmembrane helix</keyword>
<sequence length="90" mass="9485">MGVIYLMGCIIVLRLGTRIHCATAAVIVLVALGVRFLPGLMEESPPEPPPGAPLQNTGSERRPDENQALLIVLGALLLIGVLFAVVSKVD</sequence>
<protein>
    <recommendedName>
        <fullName evidence="5">MYXO-CTERM domain-containing protein</fullName>
    </recommendedName>
</protein>
<keyword evidence="4" id="KW-1185">Reference proteome</keyword>
<evidence type="ECO:0000313" key="3">
    <source>
        <dbReference type="EMBL" id="MCY1082820.1"/>
    </source>
</evidence>
<keyword evidence="2" id="KW-0812">Transmembrane</keyword>
<evidence type="ECO:0000256" key="1">
    <source>
        <dbReference type="SAM" id="MobiDB-lite"/>
    </source>
</evidence>
<dbReference type="RefSeq" id="WP_267541375.1">
    <property type="nucleotide sequence ID" value="NZ_JAPNKA010000001.1"/>
</dbReference>
<dbReference type="Proteomes" id="UP001207654">
    <property type="component" value="Unassembled WGS sequence"/>
</dbReference>
<accession>A0ABT4AMB4</accession>
<comment type="caution">
    <text evidence="3">The sequence shown here is derived from an EMBL/GenBank/DDBJ whole genome shotgun (WGS) entry which is preliminary data.</text>
</comment>
<name>A0ABT4AMB4_9BACT</name>
<gene>
    <name evidence="3" type="ORF">OV287_51055</name>
</gene>
<feature type="transmembrane region" description="Helical" evidence="2">
    <location>
        <begin position="21"/>
        <end position="41"/>
    </location>
</feature>
<feature type="transmembrane region" description="Helical" evidence="2">
    <location>
        <begin position="68"/>
        <end position="86"/>
    </location>
</feature>
<evidence type="ECO:0000313" key="4">
    <source>
        <dbReference type="Proteomes" id="UP001207654"/>
    </source>
</evidence>
<proteinExistence type="predicted"/>
<feature type="region of interest" description="Disordered" evidence="1">
    <location>
        <begin position="42"/>
        <end position="61"/>
    </location>
</feature>